<dbReference type="Pfam" id="PF01850">
    <property type="entry name" value="PIN"/>
    <property type="match status" value="1"/>
</dbReference>
<dbReference type="EMBL" id="BARS01027177">
    <property type="protein sequence ID" value="GAG08966.1"/>
    <property type="molecule type" value="Genomic_DNA"/>
</dbReference>
<protein>
    <recommendedName>
        <fullName evidence="1">PIN domain-containing protein</fullName>
    </recommendedName>
</protein>
<evidence type="ECO:0000259" key="1">
    <source>
        <dbReference type="Pfam" id="PF01850"/>
    </source>
</evidence>
<accession>X0W8L8</accession>
<dbReference type="InterPro" id="IPR002716">
    <property type="entry name" value="PIN_dom"/>
</dbReference>
<dbReference type="SUPFAM" id="SSF88723">
    <property type="entry name" value="PIN domain-like"/>
    <property type="match status" value="1"/>
</dbReference>
<dbReference type="Gene3D" id="3.40.50.1010">
    <property type="entry name" value="5'-nuclease"/>
    <property type="match status" value="1"/>
</dbReference>
<gene>
    <name evidence="2" type="ORF">S01H1_42715</name>
</gene>
<sequence length="139" mass="15156">TQMTVVDASGWLEYLADGPLATQYEQYLRKCETVITPSIAISEVYQKVKKAKGAEVALSVVAQMEKTTVVALDEELALMAGDLALAHSLDLPQAIAYATALKEKAQFLTSNTHLKGLDQVTLLTTKEKDLPLLNFTSQK</sequence>
<dbReference type="CDD" id="cd18686">
    <property type="entry name" value="PIN_VapC-like"/>
    <property type="match status" value="1"/>
</dbReference>
<proteinExistence type="predicted"/>
<name>X0W8L8_9ZZZZ</name>
<dbReference type="InterPro" id="IPR029060">
    <property type="entry name" value="PIN-like_dom_sf"/>
</dbReference>
<dbReference type="AlphaFoldDB" id="X0W8L8"/>
<organism evidence="2">
    <name type="scientific">marine sediment metagenome</name>
    <dbReference type="NCBI Taxonomy" id="412755"/>
    <lineage>
        <taxon>unclassified sequences</taxon>
        <taxon>metagenomes</taxon>
        <taxon>ecological metagenomes</taxon>
    </lineage>
</organism>
<reference evidence="2" key="1">
    <citation type="journal article" date="2014" name="Front. Microbiol.">
        <title>High frequency of phylogenetically diverse reductive dehalogenase-homologous genes in deep subseafloor sedimentary metagenomes.</title>
        <authorList>
            <person name="Kawai M."/>
            <person name="Futagami T."/>
            <person name="Toyoda A."/>
            <person name="Takaki Y."/>
            <person name="Nishi S."/>
            <person name="Hori S."/>
            <person name="Arai W."/>
            <person name="Tsubouchi T."/>
            <person name="Morono Y."/>
            <person name="Uchiyama I."/>
            <person name="Ito T."/>
            <person name="Fujiyama A."/>
            <person name="Inagaki F."/>
            <person name="Takami H."/>
        </authorList>
    </citation>
    <scope>NUCLEOTIDE SEQUENCE</scope>
    <source>
        <strain evidence="2">Expedition CK06-06</strain>
    </source>
</reference>
<comment type="caution">
    <text evidence="2">The sequence shown here is derived from an EMBL/GenBank/DDBJ whole genome shotgun (WGS) entry which is preliminary data.</text>
</comment>
<feature type="domain" description="PIN" evidence="1">
    <location>
        <begin position="5"/>
        <end position="116"/>
    </location>
</feature>
<feature type="non-terminal residue" evidence="2">
    <location>
        <position position="1"/>
    </location>
</feature>
<evidence type="ECO:0000313" key="2">
    <source>
        <dbReference type="EMBL" id="GAG08966.1"/>
    </source>
</evidence>